<dbReference type="PANTHER" id="PTHR31692">
    <property type="entry name" value="EXPANSIN-B3"/>
    <property type="match status" value="1"/>
</dbReference>
<accession>N1QTE2</accession>
<dbReference type="GO" id="GO:0005576">
    <property type="term" value="C:extracellular region"/>
    <property type="evidence" value="ECO:0007669"/>
    <property type="project" value="UniProtKB-SubCell"/>
</dbReference>
<sequence length="223" mass="23715">MASSFFVAFAALASSCLLLLHSRSVSGWLDSGATWYYLREGAGTDGGACGYQGDVEKPPFSSIVTAGGPPLFKDGKGCGACYQGAPSTPRGKTFGAMAKPGQADNLRDAGNIRIQYDRVPCKWRGLDIAFRVKAGSNPNYLAVLIDQESGDGDLSAVELQHRGGSWAPMQEFLGAVWKYSSGSTLQAPISIRLTSSSGKKLVASNVIPSSWQADRTYRSIVNY</sequence>
<evidence type="ECO:0000313" key="5">
    <source>
        <dbReference type="EnsemblPlants" id="EMT03274"/>
    </source>
</evidence>
<dbReference type="InterPro" id="IPR036908">
    <property type="entry name" value="RlpA-like_sf"/>
</dbReference>
<dbReference type="Gene3D" id="2.40.40.10">
    <property type="entry name" value="RlpA-like domain"/>
    <property type="match status" value="2"/>
</dbReference>
<keyword evidence="4" id="KW-0732">Signal</keyword>
<organism evidence="5">
    <name type="scientific">Aegilops tauschii</name>
    <name type="common">Tausch's goatgrass</name>
    <name type="synonym">Aegilops squarrosa</name>
    <dbReference type="NCBI Taxonomy" id="37682"/>
    <lineage>
        <taxon>Eukaryota</taxon>
        <taxon>Viridiplantae</taxon>
        <taxon>Streptophyta</taxon>
        <taxon>Embryophyta</taxon>
        <taxon>Tracheophyta</taxon>
        <taxon>Spermatophyta</taxon>
        <taxon>Magnoliopsida</taxon>
        <taxon>Liliopsida</taxon>
        <taxon>Poales</taxon>
        <taxon>Poaceae</taxon>
        <taxon>BOP clade</taxon>
        <taxon>Pooideae</taxon>
        <taxon>Triticodae</taxon>
        <taxon>Triticeae</taxon>
        <taxon>Triticinae</taxon>
        <taxon>Aegilops</taxon>
    </lineage>
</organism>
<evidence type="ECO:0000256" key="3">
    <source>
        <dbReference type="ARBA" id="ARBA00022525"/>
    </source>
</evidence>
<comment type="similarity">
    <text evidence="2">Belongs to the expansin family. Expansin B subfamily.</text>
</comment>
<dbReference type="Gene3D" id="2.60.40.760">
    <property type="entry name" value="Expansin, cellulose-binding-like domain"/>
    <property type="match status" value="1"/>
</dbReference>
<dbReference type="SUPFAM" id="SSF50685">
    <property type="entry name" value="Barwin-like endoglucanases"/>
    <property type="match status" value="1"/>
</dbReference>
<dbReference type="SUPFAM" id="SSF49590">
    <property type="entry name" value="PHL pollen allergen"/>
    <property type="match status" value="1"/>
</dbReference>
<evidence type="ECO:0000256" key="2">
    <source>
        <dbReference type="ARBA" id="ARBA00005650"/>
    </source>
</evidence>
<comment type="subcellular location">
    <subcellularLocation>
        <location evidence="1">Secreted</location>
    </subcellularLocation>
</comment>
<dbReference type="PROSITE" id="PS50843">
    <property type="entry name" value="EXPANSIN_CBD"/>
    <property type="match status" value="1"/>
</dbReference>
<dbReference type="AlphaFoldDB" id="N1QTE2"/>
<dbReference type="PANTHER" id="PTHR31692:SF60">
    <property type="entry name" value="GENOME ASSEMBLY, CHROMOSOME: II"/>
    <property type="match status" value="1"/>
</dbReference>
<evidence type="ECO:0000256" key="4">
    <source>
        <dbReference type="ARBA" id="ARBA00022729"/>
    </source>
</evidence>
<name>N1QTE2_AEGTA</name>
<evidence type="ECO:0000256" key="1">
    <source>
        <dbReference type="ARBA" id="ARBA00004613"/>
    </source>
</evidence>
<dbReference type="InterPro" id="IPR007117">
    <property type="entry name" value="Expansin_CBD"/>
</dbReference>
<dbReference type="InterPro" id="IPR036749">
    <property type="entry name" value="Expansin_CBD_sf"/>
</dbReference>
<protein>
    <submittedName>
        <fullName evidence="5">Uncharacterized protein</fullName>
    </submittedName>
</protein>
<dbReference type="InterPro" id="IPR007112">
    <property type="entry name" value="Expansin/allergen_DPBB_dom"/>
</dbReference>
<dbReference type="EnsemblPlants" id="EMT03274">
    <property type="protein sequence ID" value="EMT03274"/>
    <property type="gene ID" value="F775_10945"/>
</dbReference>
<reference evidence="5" key="1">
    <citation type="submission" date="2015-06" db="UniProtKB">
        <authorList>
            <consortium name="EnsemblPlants"/>
        </authorList>
    </citation>
    <scope>IDENTIFICATION</scope>
</reference>
<dbReference type="Pfam" id="PF01357">
    <property type="entry name" value="Expansin_C"/>
    <property type="match status" value="1"/>
</dbReference>
<dbReference type="PROSITE" id="PS50842">
    <property type="entry name" value="EXPANSIN_EG45"/>
    <property type="match status" value="1"/>
</dbReference>
<proteinExistence type="inferred from homology"/>
<keyword evidence="3" id="KW-0964">Secreted</keyword>
<dbReference type="PRINTS" id="PR01225">
    <property type="entry name" value="EXPANSNFAMLY"/>
</dbReference>
<dbReference type="InterPro" id="IPR007118">
    <property type="entry name" value="Expan_Lol_pI"/>
</dbReference>